<evidence type="ECO:0000256" key="1">
    <source>
        <dbReference type="SAM" id="SignalP"/>
    </source>
</evidence>
<reference evidence="3" key="1">
    <citation type="journal article" date="2022" name="Int. J. Syst. Evol. Microbiol.">
        <title>Anaeromyxobacter oryzae sp. nov., Anaeromyxobacter diazotrophicus sp. nov. and Anaeromyxobacter paludicola sp. nov., isolated from paddy soils.</title>
        <authorList>
            <person name="Itoh H."/>
            <person name="Xu Z."/>
            <person name="Mise K."/>
            <person name="Masuda Y."/>
            <person name="Ushijima N."/>
            <person name="Hayakawa C."/>
            <person name="Shiratori Y."/>
            <person name="Senoo K."/>
        </authorList>
    </citation>
    <scope>NUCLEOTIDE SEQUENCE [LARGE SCALE GENOMIC DNA]</scope>
    <source>
        <strain evidence="3">Red232</strain>
    </source>
</reference>
<feature type="signal peptide" evidence="1">
    <location>
        <begin position="1"/>
        <end position="20"/>
    </location>
</feature>
<evidence type="ECO:0008006" key="4">
    <source>
        <dbReference type="Google" id="ProtNLM"/>
    </source>
</evidence>
<proteinExistence type="predicted"/>
<keyword evidence="3" id="KW-1185">Reference proteome</keyword>
<dbReference type="Proteomes" id="UP001162891">
    <property type="component" value="Chromosome"/>
</dbReference>
<feature type="chain" id="PRO_5046687131" description="Carboxypeptidase regulatory-like domain-containing protein" evidence="1">
    <location>
        <begin position="21"/>
        <end position="846"/>
    </location>
</feature>
<sequence>MNIRTATLAALASSTLLLFACGGGSSGGGTTTPPTAGTIAGTVVKGPVSGATVTAYAITNGTMGAQVGGGATDSMGNFSISIGDYSGPLMLQASGGTYADEATGTTMPMQPGDVMASAIPSVAAGATTTGIQITPLTSMAHSRVHHMTGGITAANISTANAAMGAYFMVGDILHTAPMNPMVAGSGTGASQDAKNYGMAIAAMSQYAMSIGMPSSSGIVTAMMDDASDGVMDGKMGTAPVAMGGGIASGTMMQGTAGTTGLATAMTAFVGSAANKSGVTMTDMQALEHQLTSAGGQLPGGGGGTTTGMMSGTAVKGPVGGATVTAYAIQSGMMGAQLGSAPTDAAGNFSVSLGSYAGSVMLQMTGGTYADEATGSNMPMLAGDVLVACVPAVTSGSTTTGIQVTPLTSMAHARARAMTGGMTDANIATTHTAVGTYFSVNDILHTAPMDPMVQGSGSTATQDMKNYGMSIAAMSEYAKTIGMTTSSSGIVTAMMNDASDGIMDGMMGSTAVSMAGMGGMMGGTMQPSAGTSSLSTAMSAFIGSAMNRSGVQLADMQALMNQLAGSNGQLPGAGGGTTPHGTMTGTAFMGAMSSGTMSAYAVSNGTMGPRIGTSTVDASGNFTMSLGAYAGTVMLQMTGGSFTDEATGASMTMQAGDVMTAVVPSVTAGSTTTGVQVTPLTSMAQARAQAMSGGMTAANAGAANTAVGNYFMAGDILMTSPMDPAVAGSGTGADQSRKNYGMSIAAMSQYAKTIGMTVSSSGMVTAMMKDASDGTMNGMMGSTSIAMGGMGGMMGGSGTMMQSSAGTTGMATAMTAFVGSAMNRSGVPMAAMQALVDKLNASTGAIQ</sequence>
<dbReference type="PROSITE" id="PS51257">
    <property type="entry name" value="PROKAR_LIPOPROTEIN"/>
    <property type="match status" value="1"/>
</dbReference>
<dbReference type="EMBL" id="AP025591">
    <property type="protein sequence ID" value="BDG01480.1"/>
    <property type="molecule type" value="Genomic_DNA"/>
</dbReference>
<organism evidence="2 3">
    <name type="scientific">Anaeromyxobacter oryzae</name>
    <dbReference type="NCBI Taxonomy" id="2918170"/>
    <lineage>
        <taxon>Bacteria</taxon>
        <taxon>Pseudomonadati</taxon>
        <taxon>Myxococcota</taxon>
        <taxon>Myxococcia</taxon>
        <taxon>Myxococcales</taxon>
        <taxon>Cystobacterineae</taxon>
        <taxon>Anaeromyxobacteraceae</taxon>
        <taxon>Anaeromyxobacter</taxon>
    </lineage>
</organism>
<protein>
    <recommendedName>
        <fullName evidence="4">Carboxypeptidase regulatory-like domain-containing protein</fullName>
    </recommendedName>
</protein>
<evidence type="ECO:0000313" key="3">
    <source>
        <dbReference type="Proteomes" id="UP001162891"/>
    </source>
</evidence>
<accession>A0ABN6MMH5</accession>
<name>A0ABN6MMH5_9BACT</name>
<keyword evidence="1" id="KW-0732">Signal</keyword>
<gene>
    <name evidence="2" type="ORF">AMOR_04760</name>
</gene>
<evidence type="ECO:0000313" key="2">
    <source>
        <dbReference type="EMBL" id="BDG01480.1"/>
    </source>
</evidence>